<dbReference type="Proteomes" id="UP000069773">
    <property type="component" value="Unassembled WGS sequence"/>
</dbReference>
<dbReference type="EMBL" id="BCTA01000097">
    <property type="protein sequence ID" value="GAT12737.1"/>
    <property type="molecule type" value="Genomic_DNA"/>
</dbReference>
<protein>
    <submittedName>
        <fullName evidence="2">Chaperone SurA</fullName>
    </submittedName>
</protein>
<proteinExistence type="predicted"/>
<feature type="region of interest" description="Disordered" evidence="1">
    <location>
        <begin position="1"/>
        <end position="32"/>
    </location>
</feature>
<accession>A0ABQ0KSZ3</accession>
<sequence>MSVGFGHRVRGPDVGTHSRGQPAGDRDGPDRTVFESRIFSVPDCVSTSETVRFSASEMRSPAPYSTRNNTGSTIALFEYEDIGWESITANDRRTSSSVNT</sequence>
<comment type="caution">
    <text evidence="2">The sequence shown here is derived from an EMBL/GenBank/DDBJ whole genome shotgun (WGS) entry which is preliminary data.</text>
</comment>
<organism evidence="2 3">
    <name type="scientific">Mycolicibacterium novocastrense</name>
    <name type="common">Mycobacterium novocastrense</name>
    <dbReference type="NCBI Taxonomy" id="59813"/>
    <lineage>
        <taxon>Bacteria</taxon>
        <taxon>Bacillati</taxon>
        <taxon>Actinomycetota</taxon>
        <taxon>Actinomycetes</taxon>
        <taxon>Mycobacteriales</taxon>
        <taxon>Mycobacteriaceae</taxon>
        <taxon>Mycolicibacterium</taxon>
    </lineage>
</organism>
<keyword evidence="3" id="KW-1185">Reference proteome</keyword>
<gene>
    <name evidence="2" type="ORF">RMCN_5870</name>
</gene>
<evidence type="ECO:0000313" key="2">
    <source>
        <dbReference type="EMBL" id="GAT12737.1"/>
    </source>
</evidence>
<evidence type="ECO:0000313" key="3">
    <source>
        <dbReference type="Proteomes" id="UP000069773"/>
    </source>
</evidence>
<reference evidence="2 3" key="1">
    <citation type="journal article" date="2016" name="Genome Announc.">
        <title>Draft Genome Sequences of Five Rapidly Growing Mycobacterium Species, M. thermoresistibile, M. fortuitum subsp. acetamidolyticum, M. canariasense, M. brisbanense, and M. novocastrense.</title>
        <authorList>
            <person name="Katahira K."/>
            <person name="Ogura Y."/>
            <person name="Gotoh Y."/>
            <person name="Hayashi T."/>
        </authorList>
    </citation>
    <scope>NUCLEOTIDE SEQUENCE [LARGE SCALE GENOMIC DNA]</scope>
    <source>
        <strain evidence="2 3">JCM18114</strain>
    </source>
</reference>
<evidence type="ECO:0000256" key="1">
    <source>
        <dbReference type="SAM" id="MobiDB-lite"/>
    </source>
</evidence>
<name>A0ABQ0KSZ3_MYCNV</name>